<dbReference type="GeneID" id="19400724"/>
<dbReference type="HOGENOM" id="CLU_2832805_0_0_1"/>
<name>R0KID1_EXST2</name>
<sequence length="66" mass="7126">MQGGATTVPDAGLHSVSRHSVVLRVHDQTAHPPSFLGSPVERTAQRGHGQVDRSRVWQLCDGTQGR</sequence>
<proteinExistence type="predicted"/>
<dbReference type="AlphaFoldDB" id="R0KID1"/>
<keyword evidence="3" id="KW-1185">Reference proteome</keyword>
<reference evidence="2 3" key="2">
    <citation type="journal article" date="2013" name="PLoS Genet.">
        <title>Comparative genome structure, secondary metabolite, and effector coding capacity across Cochliobolus pathogens.</title>
        <authorList>
            <person name="Condon B.J."/>
            <person name="Leng Y."/>
            <person name="Wu D."/>
            <person name="Bushley K.E."/>
            <person name="Ohm R.A."/>
            <person name="Otillar R."/>
            <person name="Martin J."/>
            <person name="Schackwitz W."/>
            <person name="Grimwood J."/>
            <person name="MohdZainudin N."/>
            <person name="Xue C."/>
            <person name="Wang R."/>
            <person name="Manning V.A."/>
            <person name="Dhillon B."/>
            <person name="Tu Z.J."/>
            <person name="Steffenson B.J."/>
            <person name="Salamov A."/>
            <person name="Sun H."/>
            <person name="Lowry S."/>
            <person name="LaButti K."/>
            <person name="Han J."/>
            <person name="Copeland A."/>
            <person name="Lindquist E."/>
            <person name="Barry K."/>
            <person name="Schmutz J."/>
            <person name="Baker S.E."/>
            <person name="Ciuffetti L.M."/>
            <person name="Grigoriev I.V."/>
            <person name="Zhong S."/>
            <person name="Turgeon B.G."/>
        </authorList>
    </citation>
    <scope>NUCLEOTIDE SEQUENCE [LARGE SCALE GENOMIC DNA]</scope>
    <source>
        <strain evidence="3">28A</strain>
    </source>
</reference>
<organism evidence="2 3">
    <name type="scientific">Exserohilum turcicum (strain 28A)</name>
    <name type="common">Northern leaf blight fungus</name>
    <name type="synonym">Setosphaeria turcica</name>
    <dbReference type="NCBI Taxonomy" id="671987"/>
    <lineage>
        <taxon>Eukaryota</taxon>
        <taxon>Fungi</taxon>
        <taxon>Dikarya</taxon>
        <taxon>Ascomycota</taxon>
        <taxon>Pezizomycotina</taxon>
        <taxon>Dothideomycetes</taxon>
        <taxon>Pleosporomycetidae</taxon>
        <taxon>Pleosporales</taxon>
        <taxon>Pleosporineae</taxon>
        <taxon>Pleosporaceae</taxon>
        <taxon>Exserohilum</taxon>
    </lineage>
</organism>
<evidence type="ECO:0000313" key="3">
    <source>
        <dbReference type="Proteomes" id="UP000016935"/>
    </source>
</evidence>
<reference evidence="2 3" key="1">
    <citation type="journal article" date="2012" name="PLoS Pathog.">
        <title>Diverse lifestyles and strategies of plant pathogenesis encoded in the genomes of eighteen Dothideomycetes fungi.</title>
        <authorList>
            <person name="Ohm R.A."/>
            <person name="Feau N."/>
            <person name="Henrissat B."/>
            <person name="Schoch C.L."/>
            <person name="Horwitz B.A."/>
            <person name="Barry K.W."/>
            <person name="Condon B.J."/>
            <person name="Copeland A.C."/>
            <person name="Dhillon B."/>
            <person name="Glaser F."/>
            <person name="Hesse C.N."/>
            <person name="Kosti I."/>
            <person name="LaButti K."/>
            <person name="Lindquist E.A."/>
            <person name="Lucas S."/>
            <person name="Salamov A.A."/>
            <person name="Bradshaw R.E."/>
            <person name="Ciuffetti L."/>
            <person name="Hamelin R.C."/>
            <person name="Kema G.H.J."/>
            <person name="Lawrence C."/>
            <person name="Scott J.A."/>
            <person name="Spatafora J.W."/>
            <person name="Turgeon B.G."/>
            <person name="de Wit P.J.G.M."/>
            <person name="Zhong S."/>
            <person name="Goodwin S.B."/>
            <person name="Grigoriev I.V."/>
        </authorList>
    </citation>
    <scope>NUCLEOTIDE SEQUENCE [LARGE SCALE GENOMIC DNA]</scope>
    <source>
        <strain evidence="3">28A</strain>
    </source>
</reference>
<dbReference type="Proteomes" id="UP000016935">
    <property type="component" value="Unassembled WGS sequence"/>
</dbReference>
<feature type="region of interest" description="Disordered" evidence="1">
    <location>
        <begin position="22"/>
        <end position="66"/>
    </location>
</feature>
<dbReference type="RefSeq" id="XP_008024670.1">
    <property type="nucleotide sequence ID" value="XM_008026479.1"/>
</dbReference>
<gene>
    <name evidence="2" type="ORF">SETTUDRAFT_168921</name>
</gene>
<evidence type="ECO:0000256" key="1">
    <source>
        <dbReference type="SAM" id="MobiDB-lite"/>
    </source>
</evidence>
<accession>R0KID1</accession>
<evidence type="ECO:0000313" key="2">
    <source>
        <dbReference type="EMBL" id="EOA87802.1"/>
    </source>
</evidence>
<protein>
    <submittedName>
        <fullName evidence="2">Uncharacterized protein</fullName>
    </submittedName>
</protein>
<dbReference type="EMBL" id="KB908570">
    <property type="protein sequence ID" value="EOA87802.1"/>
    <property type="molecule type" value="Genomic_DNA"/>
</dbReference>